<accession>A0A0A9HIN9</accession>
<reference evidence="1" key="1">
    <citation type="submission" date="2014-09" db="EMBL/GenBank/DDBJ databases">
        <authorList>
            <person name="Magalhaes I.L.F."/>
            <person name="Oliveira U."/>
            <person name="Santos F.R."/>
            <person name="Vidigal T.H.D.A."/>
            <person name="Brescovit A.D."/>
            <person name="Santos A.J."/>
        </authorList>
    </citation>
    <scope>NUCLEOTIDE SEQUENCE</scope>
    <source>
        <tissue evidence="1">Shoot tissue taken approximately 20 cm above the soil surface</tissue>
    </source>
</reference>
<proteinExistence type="predicted"/>
<protein>
    <submittedName>
        <fullName evidence="1">Uncharacterized protein</fullName>
    </submittedName>
</protein>
<reference evidence="1" key="2">
    <citation type="journal article" date="2015" name="Data Brief">
        <title>Shoot transcriptome of the giant reed, Arundo donax.</title>
        <authorList>
            <person name="Barrero R.A."/>
            <person name="Guerrero F.D."/>
            <person name="Moolhuijzen P."/>
            <person name="Goolsby J.A."/>
            <person name="Tidwell J."/>
            <person name="Bellgard S.E."/>
            <person name="Bellgard M.I."/>
        </authorList>
    </citation>
    <scope>NUCLEOTIDE SEQUENCE</scope>
    <source>
        <tissue evidence="1">Shoot tissue taken approximately 20 cm above the soil surface</tissue>
    </source>
</reference>
<organism evidence="1">
    <name type="scientific">Arundo donax</name>
    <name type="common">Giant reed</name>
    <name type="synonym">Donax arundinaceus</name>
    <dbReference type="NCBI Taxonomy" id="35708"/>
    <lineage>
        <taxon>Eukaryota</taxon>
        <taxon>Viridiplantae</taxon>
        <taxon>Streptophyta</taxon>
        <taxon>Embryophyta</taxon>
        <taxon>Tracheophyta</taxon>
        <taxon>Spermatophyta</taxon>
        <taxon>Magnoliopsida</taxon>
        <taxon>Liliopsida</taxon>
        <taxon>Poales</taxon>
        <taxon>Poaceae</taxon>
        <taxon>PACMAD clade</taxon>
        <taxon>Arundinoideae</taxon>
        <taxon>Arundineae</taxon>
        <taxon>Arundo</taxon>
    </lineage>
</organism>
<dbReference type="AlphaFoldDB" id="A0A0A9HIN9"/>
<dbReference type="EMBL" id="GBRH01165118">
    <property type="protein sequence ID" value="JAE32778.1"/>
    <property type="molecule type" value="Transcribed_RNA"/>
</dbReference>
<name>A0A0A9HIN9_ARUDO</name>
<evidence type="ECO:0000313" key="1">
    <source>
        <dbReference type="EMBL" id="JAE32778.1"/>
    </source>
</evidence>
<sequence length="39" mass="4445">MITKGNFSKMLKGLELPKRLSLIPNHENLTFCLTNIIES</sequence>